<dbReference type="STRING" id="177437.HRM2_33290"/>
<comment type="subcellular location">
    <subcellularLocation>
        <location evidence="1">Cell inner membrane</location>
        <topology evidence="1">Multi-pass membrane protein</topology>
    </subcellularLocation>
</comment>
<evidence type="ECO:0000313" key="11">
    <source>
        <dbReference type="EMBL" id="ACN16404.1"/>
    </source>
</evidence>
<dbReference type="KEGG" id="dat:HRM2_33290"/>
<dbReference type="GO" id="GO:0005886">
    <property type="term" value="C:plasma membrane"/>
    <property type="evidence" value="ECO:0007669"/>
    <property type="project" value="UniProtKB-SubCell"/>
</dbReference>
<feature type="transmembrane region" description="Helical" evidence="9">
    <location>
        <begin position="12"/>
        <end position="34"/>
    </location>
</feature>
<evidence type="ECO:0000259" key="10">
    <source>
        <dbReference type="Pfam" id="PF04290"/>
    </source>
</evidence>
<dbReference type="Pfam" id="PF04290">
    <property type="entry name" value="DctQ"/>
    <property type="match status" value="1"/>
</dbReference>
<dbReference type="EMBL" id="CP001087">
    <property type="protein sequence ID" value="ACN16404.1"/>
    <property type="molecule type" value="Genomic_DNA"/>
</dbReference>
<keyword evidence="5 9" id="KW-0812">Transmembrane</keyword>
<dbReference type="InterPro" id="IPR007387">
    <property type="entry name" value="TRAP_DctQ"/>
</dbReference>
<evidence type="ECO:0000256" key="3">
    <source>
        <dbReference type="ARBA" id="ARBA00022475"/>
    </source>
</evidence>
<evidence type="ECO:0000313" key="12">
    <source>
        <dbReference type="Proteomes" id="UP000000442"/>
    </source>
</evidence>
<feature type="transmembrane region" description="Helical" evidence="9">
    <location>
        <begin position="49"/>
        <end position="67"/>
    </location>
</feature>
<reference evidence="11 12" key="1">
    <citation type="journal article" date="2009" name="Environ. Microbiol.">
        <title>Genome sequence of Desulfobacterium autotrophicum HRM2, a marine sulfate reducer oxidizing organic carbon completely to carbon dioxide.</title>
        <authorList>
            <person name="Strittmatter A.W."/>
            <person name="Liesegang H."/>
            <person name="Rabus R."/>
            <person name="Decker I."/>
            <person name="Amann J."/>
            <person name="Andres S."/>
            <person name="Henne A."/>
            <person name="Fricke W.F."/>
            <person name="Martinez-Arias R."/>
            <person name="Bartels D."/>
            <person name="Goesmann A."/>
            <person name="Krause L."/>
            <person name="Puehler A."/>
            <person name="Klenk H.P."/>
            <person name="Richter M."/>
            <person name="Schuler M."/>
            <person name="Gloeckner F.O."/>
            <person name="Meyerdierks A."/>
            <person name="Gottschalk G."/>
            <person name="Amann R."/>
        </authorList>
    </citation>
    <scope>NUCLEOTIDE SEQUENCE [LARGE SCALE GENOMIC DNA]</scope>
    <source>
        <strain evidence="12">ATCC 43914 / DSM 3382 / HRM2</strain>
    </source>
</reference>
<dbReference type="HOGENOM" id="CLU_086356_3_7_7"/>
<keyword evidence="2" id="KW-0813">Transport</keyword>
<evidence type="ECO:0000256" key="7">
    <source>
        <dbReference type="ARBA" id="ARBA00023136"/>
    </source>
</evidence>
<dbReference type="GO" id="GO:0015740">
    <property type="term" value="P:C4-dicarboxylate transport"/>
    <property type="evidence" value="ECO:0007669"/>
    <property type="project" value="TreeGrafter"/>
</dbReference>
<dbReference type="eggNOG" id="COG3090">
    <property type="taxonomic scope" value="Bacteria"/>
</dbReference>
<accession>C0QM87</accession>
<protein>
    <submittedName>
        <fullName evidence="11">TRAP-type C4-dicarboxylate transport system, small permease component</fullName>
    </submittedName>
</protein>
<dbReference type="Proteomes" id="UP000000442">
    <property type="component" value="Chromosome"/>
</dbReference>
<evidence type="ECO:0000256" key="8">
    <source>
        <dbReference type="ARBA" id="ARBA00038436"/>
    </source>
</evidence>
<feature type="transmembrane region" description="Helical" evidence="9">
    <location>
        <begin position="88"/>
        <end position="109"/>
    </location>
</feature>
<sequence length="162" mass="17959">MGVSRIIKVLHWLEDMLLVLLVFTMMLMAVLQIVLRNTTGSGIVWGDTLVRILVLWTGLVGAMVATRQNNHINMDVVTRYLSAGGARVVNAITLMFASLVCFVTAWYSLAFVRMEYAFSTPAFANVPTWACQTIIPVAFLIMALRCLGLGIRSFTFDPKSPL</sequence>
<evidence type="ECO:0000256" key="6">
    <source>
        <dbReference type="ARBA" id="ARBA00022989"/>
    </source>
</evidence>
<dbReference type="AlphaFoldDB" id="C0QM87"/>
<feature type="domain" description="Tripartite ATP-independent periplasmic transporters DctQ component" evidence="10">
    <location>
        <begin position="25"/>
        <end position="152"/>
    </location>
</feature>
<keyword evidence="6 9" id="KW-1133">Transmembrane helix</keyword>
<keyword evidence="12" id="KW-1185">Reference proteome</keyword>
<dbReference type="GO" id="GO:0022857">
    <property type="term" value="F:transmembrane transporter activity"/>
    <property type="evidence" value="ECO:0007669"/>
    <property type="project" value="TreeGrafter"/>
</dbReference>
<evidence type="ECO:0000256" key="4">
    <source>
        <dbReference type="ARBA" id="ARBA00022519"/>
    </source>
</evidence>
<keyword evidence="4" id="KW-0997">Cell inner membrane</keyword>
<comment type="similarity">
    <text evidence="8">Belongs to the TRAP transporter small permease family.</text>
</comment>
<feature type="transmembrane region" description="Helical" evidence="9">
    <location>
        <begin position="129"/>
        <end position="151"/>
    </location>
</feature>
<proteinExistence type="inferred from homology"/>
<evidence type="ECO:0000256" key="2">
    <source>
        <dbReference type="ARBA" id="ARBA00022448"/>
    </source>
</evidence>
<name>C0QM87_DESAH</name>
<dbReference type="PANTHER" id="PTHR35011:SF2">
    <property type="entry name" value="2,3-DIKETO-L-GULONATE TRAP TRANSPORTER SMALL PERMEASE PROTEIN YIAM"/>
    <property type="match status" value="1"/>
</dbReference>
<keyword evidence="7 9" id="KW-0472">Membrane</keyword>
<organism evidence="11 12">
    <name type="scientific">Desulforapulum autotrophicum (strain ATCC 43914 / DSM 3382 / VKM B-1955 / HRM2)</name>
    <name type="common">Desulfobacterium autotrophicum</name>
    <dbReference type="NCBI Taxonomy" id="177437"/>
    <lineage>
        <taxon>Bacteria</taxon>
        <taxon>Pseudomonadati</taxon>
        <taxon>Thermodesulfobacteriota</taxon>
        <taxon>Desulfobacteria</taxon>
        <taxon>Desulfobacterales</taxon>
        <taxon>Desulfobacteraceae</taxon>
        <taxon>Desulforapulum</taxon>
    </lineage>
</organism>
<evidence type="ECO:0000256" key="1">
    <source>
        <dbReference type="ARBA" id="ARBA00004429"/>
    </source>
</evidence>
<keyword evidence="3" id="KW-1003">Cell membrane</keyword>
<evidence type="ECO:0000256" key="9">
    <source>
        <dbReference type="SAM" id="Phobius"/>
    </source>
</evidence>
<dbReference type="InterPro" id="IPR055348">
    <property type="entry name" value="DctQ"/>
</dbReference>
<dbReference type="PANTHER" id="PTHR35011">
    <property type="entry name" value="2,3-DIKETO-L-GULONATE TRAP TRANSPORTER SMALL PERMEASE PROTEIN YIAM"/>
    <property type="match status" value="1"/>
</dbReference>
<gene>
    <name evidence="11" type="ordered locus">HRM2_33290</name>
</gene>
<dbReference type="OrthoDB" id="5418442at2"/>
<evidence type="ECO:0000256" key="5">
    <source>
        <dbReference type="ARBA" id="ARBA00022692"/>
    </source>
</evidence>